<name>A0A9P7DPK3_9AGAM</name>
<keyword evidence="3" id="KW-1185">Reference proteome</keyword>
<dbReference type="Pfam" id="PF03795">
    <property type="entry name" value="YCII"/>
    <property type="match status" value="1"/>
</dbReference>
<dbReference type="PANTHER" id="PTHR33606:SF3">
    <property type="entry name" value="PROTEIN YCII"/>
    <property type="match status" value="1"/>
</dbReference>
<dbReference type="AlphaFoldDB" id="A0A9P7DPK3"/>
<sequence>MTRALKIIPQRSIYSYIHKRRMSSTPSLPKFVVWAPDYTDEGALGRRLAVRPAHLENINKQISQGVLRVAGAFMTPESVDAAAADRKFRGSCMIYEGESIDAVRQLVEEDHYYKTDVWDKEKIVILPIALVTGLPPVPS</sequence>
<dbReference type="InterPro" id="IPR011008">
    <property type="entry name" value="Dimeric_a/b-barrel"/>
</dbReference>
<proteinExistence type="predicted"/>
<comment type="caution">
    <text evidence="2">The sequence shown here is derived from an EMBL/GenBank/DDBJ whole genome shotgun (WGS) entry which is preliminary data.</text>
</comment>
<dbReference type="Proteomes" id="UP000719766">
    <property type="component" value="Unassembled WGS sequence"/>
</dbReference>
<dbReference type="GeneID" id="64595988"/>
<organism evidence="2 3">
    <name type="scientific">Suillus plorans</name>
    <dbReference type="NCBI Taxonomy" id="116603"/>
    <lineage>
        <taxon>Eukaryota</taxon>
        <taxon>Fungi</taxon>
        <taxon>Dikarya</taxon>
        <taxon>Basidiomycota</taxon>
        <taxon>Agaricomycotina</taxon>
        <taxon>Agaricomycetes</taxon>
        <taxon>Agaricomycetidae</taxon>
        <taxon>Boletales</taxon>
        <taxon>Suillineae</taxon>
        <taxon>Suillaceae</taxon>
        <taxon>Suillus</taxon>
    </lineage>
</organism>
<dbReference type="Gene3D" id="3.30.70.1060">
    <property type="entry name" value="Dimeric alpha+beta barrel"/>
    <property type="match status" value="1"/>
</dbReference>
<feature type="domain" description="YCII-related" evidence="1">
    <location>
        <begin position="38"/>
        <end position="123"/>
    </location>
</feature>
<evidence type="ECO:0000313" key="3">
    <source>
        <dbReference type="Proteomes" id="UP000719766"/>
    </source>
</evidence>
<gene>
    <name evidence="2" type="ORF">HD556DRAFT_1345465</name>
</gene>
<dbReference type="InterPro" id="IPR005545">
    <property type="entry name" value="YCII"/>
</dbReference>
<evidence type="ECO:0000259" key="1">
    <source>
        <dbReference type="Pfam" id="PF03795"/>
    </source>
</evidence>
<dbReference type="EMBL" id="JABBWE010000010">
    <property type="protein sequence ID" value="KAG1799859.1"/>
    <property type="molecule type" value="Genomic_DNA"/>
</dbReference>
<dbReference type="PANTHER" id="PTHR33606">
    <property type="entry name" value="PROTEIN YCII"/>
    <property type="match status" value="1"/>
</dbReference>
<dbReference type="OrthoDB" id="5519740at2759"/>
<dbReference type="SUPFAM" id="SSF54909">
    <property type="entry name" value="Dimeric alpha+beta barrel"/>
    <property type="match status" value="1"/>
</dbReference>
<protein>
    <recommendedName>
        <fullName evidence="1">YCII-related domain-containing protein</fullName>
    </recommendedName>
</protein>
<dbReference type="RefSeq" id="XP_041164082.1">
    <property type="nucleotide sequence ID" value="XM_041302224.1"/>
</dbReference>
<reference evidence="2" key="1">
    <citation type="journal article" date="2020" name="New Phytol.">
        <title>Comparative genomics reveals dynamic genome evolution in host specialist ectomycorrhizal fungi.</title>
        <authorList>
            <person name="Lofgren L.A."/>
            <person name="Nguyen N.H."/>
            <person name="Vilgalys R."/>
            <person name="Ruytinx J."/>
            <person name="Liao H.L."/>
            <person name="Branco S."/>
            <person name="Kuo A."/>
            <person name="LaButti K."/>
            <person name="Lipzen A."/>
            <person name="Andreopoulos W."/>
            <person name="Pangilinan J."/>
            <person name="Riley R."/>
            <person name="Hundley H."/>
            <person name="Na H."/>
            <person name="Barry K."/>
            <person name="Grigoriev I.V."/>
            <person name="Stajich J.E."/>
            <person name="Kennedy P.G."/>
        </authorList>
    </citation>
    <scope>NUCLEOTIDE SEQUENCE</scope>
    <source>
        <strain evidence="2">S12</strain>
    </source>
</reference>
<dbReference type="InterPro" id="IPR051807">
    <property type="entry name" value="Sec-metab_biosynth-assoc"/>
</dbReference>
<accession>A0A9P7DPK3</accession>
<evidence type="ECO:0000313" key="2">
    <source>
        <dbReference type="EMBL" id="KAG1799859.1"/>
    </source>
</evidence>